<dbReference type="AlphaFoldDB" id="A0A0N4VG10"/>
<reference evidence="4" key="1">
    <citation type="submission" date="2017-02" db="UniProtKB">
        <authorList>
            <consortium name="WormBaseParasite"/>
        </authorList>
    </citation>
    <scope>IDENTIFICATION</scope>
</reference>
<gene>
    <name evidence="2" type="ORF">EVEC_LOCUS9102</name>
</gene>
<dbReference type="Proteomes" id="UP000274131">
    <property type="component" value="Unassembled WGS sequence"/>
</dbReference>
<evidence type="ECO:0000313" key="3">
    <source>
        <dbReference type="Proteomes" id="UP000274131"/>
    </source>
</evidence>
<reference evidence="2 3" key="2">
    <citation type="submission" date="2018-10" db="EMBL/GenBank/DDBJ databases">
        <authorList>
            <consortium name="Pathogen Informatics"/>
        </authorList>
    </citation>
    <scope>NUCLEOTIDE SEQUENCE [LARGE SCALE GENOMIC DNA]</scope>
</reference>
<sequence>MFRDHFHILVIVALCFGHFVNMAATPHVMPGIKNASNDGKNRNAILNDAGHIVSKRFAEVEVPAGHQDQTRDLFIRLINQSFLKIFGNDGAPAVNSEGVKTSKAWLGQRKVGLAVFLRLLLATDLGLGEITGTIGTLSVIPIASALKSWIVGL</sequence>
<organism evidence="4">
    <name type="scientific">Enterobius vermicularis</name>
    <name type="common">Human pinworm</name>
    <dbReference type="NCBI Taxonomy" id="51028"/>
    <lineage>
        <taxon>Eukaryota</taxon>
        <taxon>Metazoa</taxon>
        <taxon>Ecdysozoa</taxon>
        <taxon>Nematoda</taxon>
        <taxon>Chromadorea</taxon>
        <taxon>Rhabditida</taxon>
        <taxon>Spirurina</taxon>
        <taxon>Oxyuridomorpha</taxon>
        <taxon>Oxyuroidea</taxon>
        <taxon>Oxyuridae</taxon>
        <taxon>Enterobius</taxon>
    </lineage>
</organism>
<feature type="signal peptide" evidence="1">
    <location>
        <begin position="1"/>
        <end position="22"/>
    </location>
</feature>
<keyword evidence="1" id="KW-0732">Signal</keyword>
<proteinExistence type="predicted"/>
<protein>
    <submittedName>
        <fullName evidence="4">Secreted RxLR effector peptide protein</fullName>
    </submittedName>
</protein>
<accession>A0A0N4VG10</accession>
<feature type="chain" id="PRO_5043122936" evidence="1">
    <location>
        <begin position="23"/>
        <end position="153"/>
    </location>
</feature>
<evidence type="ECO:0000256" key="1">
    <source>
        <dbReference type="SAM" id="SignalP"/>
    </source>
</evidence>
<name>A0A0N4VG10_ENTVE</name>
<evidence type="ECO:0000313" key="4">
    <source>
        <dbReference type="WBParaSite" id="EVEC_0000969201-mRNA-1"/>
    </source>
</evidence>
<dbReference type="EMBL" id="UXUI01009812">
    <property type="protein sequence ID" value="VDD94351.1"/>
    <property type="molecule type" value="Genomic_DNA"/>
</dbReference>
<keyword evidence="3" id="KW-1185">Reference proteome</keyword>
<evidence type="ECO:0000313" key="2">
    <source>
        <dbReference type="EMBL" id="VDD94351.1"/>
    </source>
</evidence>
<dbReference type="WBParaSite" id="EVEC_0000969201-mRNA-1">
    <property type="protein sequence ID" value="EVEC_0000969201-mRNA-1"/>
    <property type="gene ID" value="EVEC_0000969201"/>
</dbReference>